<dbReference type="InterPro" id="IPR014710">
    <property type="entry name" value="RmlC-like_jellyroll"/>
</dbReference>
<dbReference type="SUPFAM" id="SSF51206">
    <property type="entry name" value="cAMP-binding domain-like"/>
    <property type="match status" value="1"/>
</dbReference>
<sequence length="193" mass="22229">MENILFDFLSKYVTLNDEEKNALVSLDLFRSVPKGTVLLKEGQKTKDSYFVLKGCIRAYYMVDAEEKTTAFYTEMDALTPHCVISKTPSGYYVSCIEDSIIAISNTDMEVEMNSKFPKFEILCRKLSEELLAKQQLDFDKFKTSSPEQRYLNLLESRPDLIQRVPQHQLASYLGVQPQSLSRLRARITDKSKK</sequence>
<keyword evidence="3" id="KW-1185">Reference proteome</keyword>
<protein>
    <submittedName>
        <fullName evidence="2">CRP-like cAMP-binding protein</fullName>
    </submittedName>
</protein>
<organism evidence="2 3">
    <name type="scientific">Sediminibacterium goheungense</name>
    <dbReference type="NCBI Taxonomy" id="1086393"/>
    <lineage>
        <taxon>Bacteria</taxon>
        <taxon>Pseudomonadati</taxon>
        <taxon>Bacteroidota</taxon>
        <taxon>Chitinophagia</taxon>
        <taxon>Chitinophagales</taxon>
        <taxon>Chitinophagaceae</taxon>
        <taxon>Sediminibacterium</taxon>
    </lineage>
</organism>
<dbReference type="CDD" id="cd00038">
    <property type="entry name" value="CAP_ED"/>
    <property type="match status" value="1"/>
</dbReference>
<evidence type="ECO:0000313" key="3">
    <source>
        <dbReference type="Proteomes" id="UP000295741"/>
    </source>
</evidence>
<dbReference type="PROSITE" id="PS50042">
    <property type="entry name" value="CNMP_BINDING_3"/>
    <property type="match status" value="1"/>
</dbReference>
<feature type="domain" description="Cyclic nucleotide-binding" evidence="1">
    <location>
        <begin position="11"/>
        <end position="88"/>
    </location>
</feature>
<gene>
    <name evidence="2" type="ORF">BC659_0792</name>
</gene>
<dbReference type="Pfam" id="PF00027">
    <property type="entry name" value="cNMP_binding"/>
    <property type="match status" value="1"/>
</dbReference>
<evidence type="ECO:0000259" key="1">
    <source>
        <dbReference type="PROSITE" id="PS50042"/>
    </source>
</evidence>
<dbReference type="InterPro" id="IPR018490">
    <property type="entry name" value="cNMP-bd_dom_sf"/>
</dbReference>
<dbReference type="OrthoDB" id="667553at2"/>
<dbReference type="AlphaFoldDB" id="A0A4R6J0I4"/>
<evidence type="ECO:0000313" key="2">
    <source>
        <dbReference type="EMBL" id="TDO28712.1"/>
    </source>
</evidence>
<dbReference type="EMBL" id="SNWP01000010">
    <property type="protein sequence ID" value="TDO28712.1"/>
    <property type="molecule type" value="Genomic_DNA"/>
</dbReference>
<dbReference type="InterPro" id="IPR000595">
    <property type="entry name" value="cNMP-bd_dom"/>
</dbReference>
<dbReference type="RefSeq" id="WP_133473341.1">
    <property type="nucleotide sequence ID" value="NZ_SNWP01000010.1"/>
</dbReference>
<accession>A0A4R6J0I4</accession>
<proteinExistence type="predicted"/>
<dbReference type="Gene3D" id="2.60.120.10">
    <property type="entry name" value="Jelly Rolls"/>
    <property type="match status" value="1"/>
</dbReference>
<comment type="caution">
    <text evidence="2">The sequence shown here is derived from an EMBL/GenBank/DDBJ whole genome shotgun (WGS) entry which is preliminary data.</text>
</comment>
<name>A0A4R6J0I4_9BACT</name>
<dbReference type="Proteomes" id="UP000295741">
    <property type="component" value="Unassembled WGS sequence"/>
</dbReference>
<reference evidence="2 3" key="1">
    <citation type="submission" date="2019-03" db="EMBL/GenBank/DDBJ databases">
        <title>Genomic Encyclopedia of Archaeal and Bacterial Type Strains, Phase II (KMG-II): from individual species to whole genera.</title>
        <authorList>
            <person name="Goeker M."/>
        </authorList>
    </citation>
    <scope>NUCLEOTIDE SEQUENCE [LARGE SCALE GENOMIC DNA]</scope>
    <source>
        <strain evidence="2 3">DSM 28323</strain>
    </source>
</reference>